<dbReference type="Proteomes" id="UP000078559">
    <property type="component" value="Unassembled WGS sequence"/>
</dbReference>
<dbReference type="Pfam" id="PF00069">
    <property type="entry name" value="Pkinase"/>
    <property type="match status" value="3"/>
</dbReference>
<feature type="compositionally biased region" description="Acidic residues" evidence="14">
    <location>
        <begin position="728"/>
        <end position="774"/>
    </location>
</feature>
<feature type="region of interest" description="Disordered" evidence="14">
    <location>
        <begin position="728"/>
        <end position="788"/>
    </location>
</feature>
<dbReference type="SMART" id="SM00220">
    <property type="entry name" value="S_TKc"/>
    <property type="match status" value="2"/>
</dbReference>
<evidence type="ECO:0000256" key="2">
    <source>
        <dbReference type="ARBA" id="ARBA00022527"/>
    </source>
</evidence>
<dbReference type="CDD" id="cd23823">
    <property type="entry name" value="RWD_GCN2"/>
    <property type="match status" value="1"/>
</dbReference>
<dbReference type="GO" id="GO:0005524">
    <property type="term" value="F:ATP binding"/>
    <property type="evidence" value="ECO:0007669"/>
    <property type="project" value="UniProtKB-UniRule"/>
</dbReference>
<dbReference type="Gene3D" id="3.30.930.10">
    <property type="entry name" value="Bira Bifunctional Protein, Domain 2"/>
    <property type="match status" value="1"/>
</dbReference>
<evidence type="ECO:0000256" key="7">
    <source>
        <dbReference type="ARBA" id="ARBA00037982"/>
    </source>
</evidence>
<dbReference type="EMBL" id="KN796115">
    <property type="protein sequence ID" value="KUI63882.1"/>
    <property type="molecule type" value="Genomic_DNA"/>
</dbReference>
<sequence>MAGKRAGHKNKTAQNKVKNDENNPSFPGLQTAAPAPGSNVAKTNYEERQQDEITALQAIYADDFVEHKASQSAWKKSEPSFDIRIKASTDEDMALTLGVVLVATYPKSPPLLTFKEHRNLKEATMFKVQKYVETQTKLFVRDEQEMIMSIAEGIRDILEDAAQAKVAGRALPTLEEERAAHETAMARLQQEQKEKEEQKKVEASKEEERYLGLLVQQELKRQDEKAKESKRKNRPSHVSFEGPVEDTRESENERIVFDQLCKLTDNTGNSIIFNAVTGKTEFLRGPITTVYEVRPILPTGQKRPRLALKQVQVHSAGKDQAQFRKQLQALETQLESMKQLRHQAILEILDYKISRTASDMTNAMSWNVSVLSPFAEDGSLEKLLRWSGHLDVVRVRSCTVNLLDALGWLHSQGVVHQDIHPGNIMLVTESTGDMSLKLADAGYQRELHNICTVTKTLTSMRDAKSAYWFPPEIAAASKPQYTQKTDIWDFGLVFLQMILGLDVAQKYHSPVDLMDSLSLSDALEELVSFFFRSDPKKRPRAFELSSSEFLATDAPIFVEEMPAVQSITNFGSMPQIIPMRNRSRQNSTTTRGPATSRYKEDFVEEGRLGKGGFGEVVKARKKLDGQIYAIKKITSRSQGGLTEVLKEVRLLSQLSHPAVVRYFNTWLEEVYDIPDTTDGDTSTDAGGVEFSQDTASQAGFNIEFATSQGGLDFISSSRHLDADAEVEDDDFEIEFGDNDSEAVVDEEEEDDDDDDDDDEDDDEESSESEEETEVDEHGQNGNRLVLSGRKRTRRPSYRPFRTVLYISMEYCEKRTLRDLISRNLSKNKTEVWRLFRQILHGLVHIHSLNIVHRDLKPDNIFISVGPDGVNNVKIGDFGLASKGLIAVEKGHSSVMDEADMTRSIGTSVYVAPEVKSGGGGNYTSKVDVSLRVMPLTLDLLLSSQTLVQVPKESIEVSFIVTIAQEELLTFLSLQMYSLGIMFFEMCYPPMLGMQRAQVLEDLRRSHPVIPSDFDSGTAQADIILSLLTHNPKERPSSAELLKSNKLPDEMESDTIRRAIAGVADPNSPFYEKILSTLFSRKVDPAKDFVWDMHAQSPAAAELLRQRVVKETLVSIFKCHGAVELPTPSIYPNSAQHTNAVRLLDNNGTLLQLPFDLKMGRARMLAKSTNSGLQQSYSFGTVFREQHGGGQPTQIGVVDFDIVATDTLDLSLKEARVLTVVDDIITTFPSLSSSQMTFQLGHSDLLQLIFDFCSVEHPARRATAEVLSKLNVQGMTWQKLRGELRSPQCGVSATSVDELQRFDFRDSPSKAFAKLKNLFEGTDYYQKASSTIAHLKEVYEYCKVLGVRAKIHITPLYCVNEAFFKGGLMFSCVYDKKVKQVFAAGGRYDSLVKEHRHKAGSSLMGERHAVGVGFAWERLAQLPAKSGGKAFLKKAAEEVAHGLFSQKRCDVLVASYDPVIRRTTALEVLRTLQTNAISAELADEARSSDELIPDKPEEQPAWMIIVKADIVKIKTIWRNAPDEELPSRELLNWLRGEIRERDSTIKAATSSRPRGGLVQTDTNNTIGDTSPFPHPSHTGHQQEVRVLTAQIRSKKFNRQTVVEQAQTSAAKLVQSFLDGPVAAIETTDAVLQAIRGTSLSEPDTWRRLDVTNAEKKYIREVQDMLGEFRDAGSKHAFVYNFRTGSCIYYDLGA</sequence>
<organism evidence="17 18">
    <name type="scientific">Cytospora mali</name>
    <name type="common">Apple Valsa canker fungus</name>
    <name type="synonym">Valsa mali</name>
    <dbReference type="NCBI Taxonomy" id="578113"/>
    <lineage>
        <taxon>Eukaryota</taxon>
        <taxon>Fungi</taxon>
        <taxon>Dikarya</taxon>
        <taxon>Ascomycota</taxon>
        <taxon>Pezizomycotina</taxon>
        <taxon>Sordariomycetes</taxon>
        <taxon>Sordariomycetidae</taxon>
        <taxon>Diaporthales</taxon>
        <taxon>Cytosporaceae</taxon>
        <taxon>Cytospora</taxon>
    </lineage>
</organism>
<evidence type="ECO:0000256" key="8">
    <source>
        <dbReference type="ARBA" id="ARBA00047899"/>
    </source>
</evidence>
<dbReference type="FunFam" id="3.30.930.10:FF:000074">
    <property type="entry name" value="Serine/threonine-protein kinase gcn2"/>
    <property type="match status" value="1"/>
</dbReference>
<dbReference type="PIRSF" id="PIRSF000660">
    <property type="entry name" value="Ser/Thr_PK_GCN2"/>
    <property type="match status" value="1"/>
</dbReference>
<dbReference type="Pfam" id="PF12745">
    <property type="entry name" value="HGTP_anticodon2"/>
    <property type="match status" value="1"/>
</dbReference>
<gene>
    <name evidence="17" type="ORF">VM1G_10617</name>
</gene>
<dbReference type="PROSITE" id="PS50908">
    <property type="entry name" value="RWD"/>
    <property type="match status" value="1"/>
</dbReference>
<reference evidence="17" key="1">
    <citation type="submission" date="2014-12" db="EMBL/GenBank/DDBJ databases">
        <title>Genome Sequence of Valsa Canker Pathogens Uncovers a Specific Adaption of Colonization on Woody Bark.</title>
        <authorList>
            <person name="Yin Z."/>
            <person name="Liu H."/>
            <person name="Gao X."/>
            <person name="Li Z."/>
            <person name="Song N."/>
            <person name="Ke X."/>
            <person name="Dai Q."/>
            <person name="Wu Y."/>
            <person name="Sun Y."/>
            <person name="Xu J.-R."/>
            <person name="Kang Z.K."/>
            <person name="Wang L."/>
            <person name="Huang L."/>
        </authorList>
    </citation>
    <scope>NUCLEOTIDE SEQUENCE [LARGE SCALE GENOMIC DNA]</scope>
    <source>
        <strain evidence="17">03-8</strain>
    </source>
</reference>
<dbReference type="InterPro" id="IPR016255">
    <property type="entry name" value="Gcn2"/>
</dbReference>
<dbReference type="Gene3D" id="3.10.110.10">
    <property type="entry name" value="Ubiquitin Conjugating Enzyme"/>
    <property type="match status" value="1"/>
</dbReference>
<dbReference type="GO" id="GO:0005634">
    <property type="term" value="C:nucleus"/>
    <property type="evidence" value="ECO:0007669"/>
    <property type="project" value="TreeGrafter"/>
</dbReference>
<feature type="domain" description="RWD" evidence="16">
    <location>
        <begin position="51"/>
        <end position="161"/>
    </location>
</feature>
<keyword evidence="13" id="KW-0175">Coiled coil</keyword>
<keyword evidence="2" id="KW-0723">Serine/threonine-protein kinase</keyword>
<dbReference type="GO" id="GO:0004713">
    <property type="term" value="F:protein tyrosine kinase activity"/>
    <property type="evidence" value="ECO:0007669"/>
    <property type="project" value="TreeGrafter"/>
</dbReference>
<evidence type="ECO:0000256" key="12">
    <source>
        <dbReference type="PROSITE-ProRule" id="PRU10141"/>
    </source>
</evidence>
<evidence type="ECO:0000256" key="14">
    <source>
        <dbReference type="SAM" id="MobiDB-lite"/>
    </source>
</evidence>
<dbReference type="PROSITE" id="PS00108">
    <property type="entry name" value="PROTEIN_KINASE_ST"/>
    <property type="match status" value="1"/>
</dbReference>
<dbReference type="InterPro" id="IPR041715">
    <property type="entry name" value="HisRS-like_core"/>
</dbReference>
<keyword evidence="6 11" id="KW-0067">ATP-binding</keyword>
<feature type="binding site" evidence="11">
    <location>
        <position position="631"/>
    </location>
    <ligand>
        <name>ATP</name>
        <dbReference type="ChEBI" id="CHEBI:30616"/>
    </ligand>
</feature>
<dbReference type="GO" id="GO:0000077">
    <property type="term" value="P:DNA damage checkpoint signaling"/>
    <property type="evidence" value="ECO:0007669"/>
    <property type="project" value="InterPro"/>
</dbReference>
<dbReference type="Pfam" id="PF13393">
    <property type="entry name" value="tRNA-synt_His"/>
    <property type="match status" value="1"/>
</dbReference>
<dbReference type="SMART" id="SM00591">
    <property type="entry name" value="RWD"/>
    <property type="match status" value="1"/>
</dbReference>
<feature type="active site" description="Proton acceptor" evidence="10">
    <location>
        <position position="854"/>
    </location>
</feature>
<evidence type="ECO:0000256" key="6">
    <source>
        <dbReference type="ARBA" id="ARBA00022840"/>
    </source>
</evidence>
<dbReference type="FunFam" id="3.10.110.10:FF:000050">
    <property type="entry name" value="eIF-2-alpha kinase GCN2"/>
    <property type="match status" value="1"/>
</dbReference>
<feature type="coiled-coil region" evidence="13">
    <location>
        <begin position="171"/>
        <end position="208"/>
    </location>
</feature>
<dbReference type="PANTHER" id="PTHR11042:SF136">
    <property type="entry name" value="EIF-2-ALPHA KINASE GCN2"/>
    <property type="match status" value="1"/>
</dbReference>
<keyword evidence="3" id="KW-0808">Transferase</keyword>
<dbReference type="SUPFAM" id="SSF56112">
    <property type="entry name" value="Protein kinase-like (PK-like)"/>
    <property type="match status" value="3"/>
</dbReference>
<dbReference type="CDD" id="cd14012">
    <property type="entry name" value="PK_eIF2AK_GCN2_rpt1"/>
    <property type="match status" value="1"/>
</dbReference>
<dbReference type="InterPro" id="IPR017441">
    <property type="entry name" value="Protein_kinase_ATP_BS"/>
</dbReference>
<feature type="binding site" evidence="12">
    <location>
        <position position="632"/>
    </location>
    <ligand>
        <name>ATP</name>
        <dbReference type="ChEBI" id="CHEBI:30616"/>
    </ligand>
</feature>
<comment type="catalytic activity">
    <reaction evidence="9">
        <text>L-seryl-[protein] + ATP = O-phospho-L-seryl-[protein] + ADP + H(+)</text>
        <dbReference type="Rhea" id="RHEA:17989"/>
        <dbReference type="Rhea" id="RHEA-COMP:9863"/>
        <dbReference type="Rhea" id="RHEA-COMP:11604"/>
        <dbReference type="ChEBI" id="CHEBI:15378"/>
        <dbReference type="ChEBI" id="CHEBI:29999"/>
        <dbReference type="ChEBI" id="CHEBI:30616"/>
        <dbReference type="ChEBI" id="CHEBI:83421"/>
        <dbReference type="ChEBI" id="CHEBI:456216"/>
        <dbReference type="EC" id="2.7.11.1"/>
    </reaction>
</comment>
<feature type="domain" description="Protein kinase" evidence="15">
    <location>
        <begin position="602"/>
        <end position="1046"/>
    </location>
</feature>
<dbReference type="InterPro" id="IPR006575">
    <property type="entry name" value="RWD_dom"/>
</dbReference>
<evidence type="ECO:0000256" key="10">
    <source>
        <dbReference type="PIRSR" id="PIRSR000660-1"/>
    </source>
</evidence>
<keyword evidence="4 11" id="KW-0547">Nucleotide-binding</keyword>
<evidence type="ECO:0000256" key="13">
    <source>
        <dbReference type="SAM" id="Coils"/>
    </source>
</evidence>
<dbReference type="InterPro" id="IPR045864">
    <property type="entry name" value="aa-tRNA-synth_II/BPL/LPL"/>
</dbReference>
<evidence type="ECO:0000313" key="17">
    <source>
        <dbReference type="EMBL" id="KUI63882.1"/>
    </source>
</evidence>
<dbReference type="SMR" id="A0A194VIR4"/>
<dbReference type="InterPro" id="IPR024435">
    <property type="entry name" value="HisRS-related_dom"/>
</dbReference>
<feature type="domain" description="Protein kinase" evidence="15">
    <location>
        <begin position="276"/>
        <end position="550"/>
    </location>
</feature>
<keyword evidence="5 17" id="KW-0418">Kinase</keyword>
<dbReference type="InterPro" id="IPR008271">
    <property type="entry name" value="Ser/Thr_kinase_AS"/>
</dbReference>
<dbReference type="GO" id="GO:0110031">
    <property type="term" value="P:negative regulation of G2/MI transition of meiotic cell cycle"/>
    <property type="evidence" value="ECO:0007669"/>
    <property type="project" value="TreeGrafter"/>
</dbReference>
<evidence type="ECO:0000256" key="4">
    <source>
        <dbReference type="ARBA" id="ARBA00022741"/>
    </source>
</evidence>
<dbReference type="SUPFAM" id="SSF55681">
    <property type="entry name" value="Class II aaRS and biotin synthetases"/>
    <property type="match status" value="1"/>
</dbReference>
<evidence type="ECO:0000259" key="16">
    <source>
        <dbReference type="PROSITE" id="PS50908"/>
    </source>
</evidence>
<evidence type="ECO:0000256" key="1">
    <source>
        <dbReference type="ARBA" id="ARBA00012513"/>
    </source>
</evidence>
<keyword evidence="18" id="KW-1185">Reference proteome</keyword>
<dbReference type="GO" id="GO:0009893">
    <property type="term" value="P:positive regulation of metabolic process"/>
    <property type="evidence" value="ECO:0007669"/>
    <property type="project" value="UniProtKB-ARBA"/>
</dbReference>
<dbReference type="GO" id="GO:0004694">
    <property type="term" value="F:eukaryotic translation initiation factor 2alpha kinase activity"/>
    <property type="evidence" value="ECO:0007669"/>
    <property type="project" value="InterPro"/>
</dbReference>
<feature type="region of interest" description="Disordered" evidence="14">
    <location>
        <begin position="1"/>
        <end position="47"/>
    </location>
</feature>
<dbReference type="Gene3D" id="3.30.200.20">
    <property type="entry name" value="Phosphorylase Kinase, domain 1"/>
    <property type="match status" value="1"/>
</dbReference>
<evidence type="ECO:0000256" key="5">
    <source>
        <dbReference type="ARBA" id="ARBA00022777"/>
    </source>
</evidence>
<dbReference type="OrthoDB" id="341578at2759"/>
<evidence type="ECO:0000256" key="3">
    <source>
        <dbReference type="ARBA" id="ARBA00022679"/>
    </source>
</evidence>
<dbReference type="SUPFAM" id="SSF54495">
    <property type="entry name" value="UBC-like"/>
    <property type="match status" value="1"/>
</dbReference>
<dbReference type="PANTHER" id="PTHR11042">
    <property type="entry name" value="EUKARYOTIC TRANSLATION INITIATION FACTOR 2-ALPHA KINASE EIF2-ALPHA KINASE -RELATED"/>
    <property type="match status" value="1"/>
</dbReference>
<dbReference type="Gene3D" id="1.10.510.10">
    <property type="entry name" value="Transferase(Phosphotransferase) domain 1"/>
    <property type="match status" value="3"/>
</dbReference>
<dbReference type="InterPro" id="IPR000719">
    <property type="entry name" value="Prot_kinase_dom"/>
</dbReference>
<dbReference type="PROSITE" id="PS50011">
    <property type="entry name" value="PROTEIN_KINASE_DOM"/>
    <property type="match status" value="2"/>
</dbReference>
<dbReference type="InterPro" id="IPR011009">
    <property type="entry name" value="Kinase-like_dom_sf"/>
</dbReference>
<dbReference type="Pfam" id="PF05773">
    <property type="entry name" value="RWD"/>
    <property type="match status" value="1"/>
</dbReference>
<name>A0A194VIR4_CYTMA</name>
<dbReference type="InterPro" id="IPR016135">
    <property type="entry name" value="UBQ-conjugating_enzyme/RWD"/>
</dbReference>
<evidence type="ECO:0000313" key="18">
    <source>
        <dbReference type="Proteomes" id="UP000078559"/>
    </source>
</evidence>
<feature type="region of interest" description="Disordered" evidence="14">
    <location>
        <begin position="220"/>
        <end position="251"/>
    </location>
</feature>
<dbReference type="GO" id="GO:0005737">
    <property type="term" value="C:cytoplasm"/>
    <property type="evidence" value="ECO:0007669"/>
    <property type="project" value="TreeGrafter"/>
</dbReference>
<feature type="binding site" evidence="11">
    <location>
        <begin position="608"/>
        <end position="616"/>
    </location>
    <ligand>
        <name>ATP</name>
        <dbReference type="ChEBI" id="CHEBI:30616"/>
    </ligand>
</feature>
<evidence type="ECO:0000256" key="9">
    <source>
        <dbReference type="ARBA" id="ARBA00048679"/>
    </source>
</evidence>
<feature type="coiled-coil region" evidence="13">
    <location>
        <begin position="320"/>
        <end position="347"/>
    </location>
</feature>
<accession>A0A194VIR4</accession>
<comment type="catalytic activity">
    <reaction evidence="8">
        <text>L-threonyl-[protein] + ATP = O-phospho-L-threonyl-[protein] + ADP + H(+)</text>
        <dbReference type="Rhea" id="RHEA:46608"/>
        <dbReference type="Rhea" id="RHEA-COMP:11060"/>
        <dbReference type="Rhea" id="RHEA-COMP:11605"/>
        <dbReference type="ChEBI" id="CHEBI:15378"/>
        <dbReference type="ChEBI" id="CHEBI:30013"/>
        <dbReference type="ChEBI" id="CHEBI:30616"/>
        <dbReference type="ChEBI" id="CHEBI:61977"/>
        <dbReference type="ChEBI" id="CHEBI:456216"/>
        <dbReference type="EC" id="2.7.11.1"/>
    </reaction>
</comment>
<protein>
    <recommendedName>
        <fullName evidence="1">non-specific serine/threonine protein kinase</fullName>
        <ecNumber evidence="1">2.7.11.1</ecNumber>
    </recommendedName>
</protein>
<comment type="similarity">
    <text evidence="7">Belongs to the protein kinase superfamily. Ser/Thr protein kinase family. GCN2 subfamily.</text>
</comment>
<feature type="compositionally biased region" description="Basic residues" evidence="14">
    <location>
        <begin position="1"/>
        <end position="11"/>
    </location>
</feature>
<dbReference type="InterPro" id="IPR050339">
    <property type="entry name" value="CC_SR_Kinase"/>
</dbReference>
<proteinExistence type="inferred from homology"/>
<evidence type="ECO:0000259" key="15">
    <source>
        <dbReference type="PROSITE" id="PS50011"/>
    </source>
</evidence>
<dbReference type="EC" id="2.7.11.1" evidence="1"/>
<dbReference type="PROSITE" id="PS00107">
    <property type="entry name" value="PROTEIN_KINASE_ATP"/>
    <property type="match status" value="1"/>
</dbReference>
<evidence type="ECO:0000256" key="11">
    <source>
        <dbReference type="PIRSR" id="PIRSR000660-2"/>
    </source>
</evidence>